<dbReference type="SUPFAM" id="SSF56349">
    <property type="entry name" value="DNA breaking-rejoining enzymes"/>
    <property type="match status" value="1"/>
</dbReference>
<dbReference type="GO" id="GO:0006310">
    <property type="term" value="P:DNA recombination"/>
    <property type="evidence" value="ECO:0007669"/>
    <property type="project" value="UniProtKB-KW"/>
</dbReference>
<evidence type="ECO:0000313" key="3">
    <source>
        <dbReference type="Proteomes" id="UP000182486"/>
    </source>
</evidence>
<reference evidence="2 3" key="1">
    <citation type="submission" date="2016-09" db="EMBL/GenBank/DDBJ databases">
        <title>Couchioplanes caeruleus draft genome sequence.</title>
        <authorList>
            <person name="Sheehan J."/>
            <person name="Caffrey P."/>
        </authorList>
    </citation>
    <scope>NUCLEOTIDE SEQUENCE [LARGE SCALE GENOMIC DNA]</scope>
    <source>
        <strain evidence="2 3">DSM 43634</strain>
    </source>
</reference>
<evidence type="ECO:0000256" key="1">
    <source>
        <dbReference type="ARBA" id="ARBA00023172"/>
    </source>
</evidence>
<keyword evidence="1" id="KW-0233">DNA recombination</keyword>
<keyword evidence="3" id="KW-1185">Reference proteome</keyword>
<dbReference type="Proteomes" id="UP000182486">
    <property type="component" value="Unassembled WGS sequence"/>
</dbReference>
<dbReference type="InterPro" id="IPR013762">
    <property type="entry name" value="Integrase-like_cat_sf"/>
</dbReference>
<dbReference type="GO" id="GO:0015074">
    <property type="term" value="P:DNA integration"/>
    <property type="evidence" value="ECO:0007669"/>
    <property type="project" value="InterPro"/>
</dbReference>
<accession>A0A1K0GIA2</accession>
<dbReference type="Gene3D" id="1.10.443.10">
    <property type="entry name" value="Intergrase catalytic core"/>
    <property type="match status" value="1"/>
</dbReference>
<dbReference type="AlphaFoldDB" id="A0A1K0GIA2"/>
<comment type="caution">
    <text evidence="2">The sequence shown here is derived from an EMBL/GenBank/DDBJ whole genome shotgun (WGS) entry which is preliminary data.</text>
</comment>
<name>A0A1K0GIA2_9ACTN</name>
<proteinExistence type="predicted"/>
<gene>
    <name evidence="2" type="ORF">BG844_23270</name>
</gene>
<evidence type="ECO:0008006" key="4">
    <source>
        <dbReference type="Google" id="ProtNLM"/>
    </source>
</evidence>
<sequence>MPERDRTQLLGQLLTDDRTPLRTRVAAVILLLYAQPVTRITRLTVDDIIHDGDQILLRLGDPPSPMPEPVAALLLEYLGQRTNMRTATNRNSRWLFPGRRAGQPLQARTLPPLIHELGVPTTAARTAAIRQHVLDLPAPIVATAFGYHHVTTTRLAAEAGTTWSNYAPSDHGR</sequence>
<dbReference type="GO" id="GO:0003677">
    <property type="term" value="F:DNA binding"/>
    <property type="evidence" value="ECO:0007669"/>
    <property type="project" value="InterPro"/>
</dbReference>
<evidence type="ECO:0000313" key="2">
    <source>
        <dbReference type="EMBL" id="OJF11966.1"/>
    </source>
</evidence>
<organism evidence="2 3">
    <name type="scientific">Couchioplanes caeruleus subsp. caeruleus</name>
    <dbReference type="NCBI Taxonomy" id="56427"/>
    <lineage>
        <taxon>Bacteria</taxon>
        <taxon>Bacillati</taxon>
        <taxon>Actinomycetota</taxon>
        <taxon>Actinomycetes</taxon>
        <taxon>Micromonosporales</taxon>
        <taxon>Micromonosporaceae</taxon>
        <taxon>Couchioplanes</taxon>
    </lineage>
</organism>
<protein>
    <recommendedName>
        <fullName evidence="4">Tyr recombinase domain-containing protein</fullName>
    </recommendedName>
</protein>
<dbReference type="EMBL" id="MEIA01000255">
    <property type="protein sequence ID" value="OJF11966.1"/>
    <property type="molecule type" value="Genomic_DNA"/>
</dbReference>
<dbReference type="InterPro" id="IPR011010">
    <property type="entry name" value="DNA_brk_join_enz"/>
</dbReference>